<dbReference type="InterPro" id="IPR041662">
    <property type="entry name" value="SusD-like_2"/>
</dbReference>
<comment type="caution">
    <text evidence="2">The sequence shown here is derived from an EMBL/GenBank/DDBJ whole genome shotgun (WGS) entry which is preliminary data.</text>
</comment>
<gene>
    <name evidence="2" type="ORF">ABR189_21375</name>
</gene>
<dbReference type="EMBL" id="JBEXAC010000002">
    <property type="protein sequence ID" value="MET6999954.1"/>
    <property type="molecule type" value="Genomic_DNA"/>
</dbReference>
<evidence type="ECO:0000313" key="2">
    <source>
        <dbReference type="EMBL" id="MET6999954.1"/>
    </source>
</evidence>
<feature type="signal peptide" evidence="1">
    <location>
        <begin position="1"/>
        <end position="20"/>
    </location>
</feature>
<dbReference type="InterPro" id="IPR011990">
    <property type="entry name" value="TPR-like_helical_dom_sf"/>
</dbReference>
<dbReference type="PROSITE" id="PS51257">
    <property type="entry name" value="PROKAR_LIPOPROTEIN"/>
    <property type="match status" value="1"/>
</dbReference>
<dbReference type="SUPFAM" id="SSF48452">
    <property type="entry name" value="TPR-like"/>
    <property type="match status" value="1"/>
</dbReference>
<feature type="chain" id="PRO_5045571385" evidence="1">
    <location>
        <begin position="21"/>
        <end position="511"/>
    </location>
</feature>
<sequence>MKLFKIAVTASIIFTLLATGSCTKDFSEVNTNRNNTTNVTPDLLLSGIIKSTLDRQVNEAWGIGNIVVQYHSKIQFVNEDRYGWNERNDIWNTVYGNYRNLQNIFLIIKDDPTSPYYGVGLILKSWMFSMATDAYGDVPYSEAGKAKIGGVYQPAYDKQEDIYTGILADLKKANEVLATAKGDVFAGDILYGGGAGAMIKWRKLANSLQLRYLMRISKKKDVKAEMQAIISDPAKYPIFEGNADNAELEYLAAAPNQWPLYGNRVGSFDEFRVSKTLSDRMTALGDPRLKVFGRPTQASVAAGTPVILGSPNGLSDVDALAYNGGVQGVSRVGYTFACLVCNDNNQAAPQPDAARGMLMTYAELQFILAEARQKGWITTGDAATYYTNGIKANFAYWQAVVPAAYGLDITMPANYLTQPAVALTGTDNEKLAKIALQKWVSLYFNGLEGWFDWRRTNMPAVIPGPANLNNNKVPIRYIYPQSEQSLNTKQREAAVQRQGGDDMNTQMWLLK</sequence>
<proteinExistence type="predicted"/>
<keyword evidence="3" id="KW-1185">Reference proteome</keyword>
<evidence type="ECO:0000256" key="1">
    <source>
        <dbReference type="SAM" id="SignalP"/>
    </source>
</evidence>
<dbReference type="RefSeq" id="WP_354662515.1">
    <property type="nucleotide sequence ID" value="NZ_JBEXAC010000002.1"/>
</dbReference>
<accession>A0ABV2TAB1</accession>
<protein>
    <submittedName>
        <fullName evidence="2">SusD/RagB family nutrient-binding outer membrane lipoprotein</fullName>
    </submittedName>
</protein>
<keyword evidence="1" id="KW-0732">Signal</keyword>
<name>A0ABV2TAB1_9BACT</name>
<dbReference type="Pfam" id="PF12771">
    <property type="entry name" value="SusD-like_2"/>
    <property type="match status" value="1"/>
</dbReference>
<evidence type="ECO:0000313" key="3">
    <source>
        <dbReference type="Proteomes" id="UP001549749"/>
    </source>
</evidence>
<keyword evidence="2" id="KW-0449">Lipoprotein</keyword>
<dbReference type="Gene3D" id="1.25.40.390">
    <property type="match status" value="1"/>
</dbReference>
<dbReference type="Proteomes" id="UP001549749">
    <property type="component" value="Unassembled WGS sequence"/>
</dbReference>
<reference evidence="2 3" key="1">
    <citation type="submission" date="2024-06" db="EMBL/GenBank/DDBJ databases">
        <title>Chitinophaga defluvii sp. nov., isolated from municipal sewage.</title>
        <authorList>
            <person name="Zhang L."/>
        </authorList>
    </citation>
    <scope>NUCLEOTIDE SEQUENCE [LARGE SCALE GENOMIC DNA]</scope>
    <source>
        <strain evidence="2 3">H8</strain>
    </source>
</reference>
<organism evidence="2 3">
    <name type="scientific">Chitinophaga defluvii</name>
    <dbReference type="NCBI Taxonomy" id="3163343"/>
    <lineage>
        <taxon>Bacteria</taxon>
        <taxon>Pseudomonadati</taxon>
        <taxon>Bacteroidota</taxon>
        <taxon>Chitinophagia</taxon>
        <taxon>Chitinophagales</taxon>
        <taxon>Chitinophagaceae</taxon>
        <taxon>Chitinophaga</taxon>
    </lineage>
</organism>